<dbReference type="PANTHER" id="PTHR13847">
    <property type="entry name" value="SARCOSINE DEHYDROGENASE-RELATED"/>
    <property type="match status" value="1"/>
</dbReference>
<evidence type="ECO:0000313" key="3">
    <source>
        <dbReference type="EMBL" id="ODC04563.1"/>
    </source>
</evidence>
<evidence type="ECO:0000313" key="4">
    <source>
        <dbReference type="Proteomes" id="UP000094291"/>
    </source>
</evidence>
<dbReference type="Proteomes" id="UP000094291">
    <property type="component" value="Unassembled WGS sequence"/>
</dbReference>
<name>A0A1E2VC85_9GAMM</name>
<dbReference type="RefSeq" id="WP_068999547.1">
    <property type="nucleotide sequence ID" value="NZ_MDTQ01000001.1"/>
</dbReference>
<dbReference type="InterPro" id="IPR006076">
    <property type="entry name" value="FAD-dep_OxRdtase"/>
</dbReference>
<dbReference type="InterPro" id="IPR036188">
    <property type="entry name" value="FAD/NAD-bd_sf"/>
</dbReference>
<reference evidence="3 4" key="1">
    <citation type="submission" date="2016-08" db="EMBL/GenBank/DDBJ databases">
        <authorList>
            <person name="Seilhamer J.J."/>
        </authorList>
    </citation>
    <scope>NUCLEOTIDE SEQUENCE [LARGE SCALE GENOMIC DNA]</scope>
    <source>
        <strain evidence="3 4">PH27A</strain>
    </source>
</reference>
<dbReference type="GO" id="GO:0016491">
    <property type="term" value="F:oxidoreductase activity"/>
    <property type="evidence" value="ECO:0007669"/>
    <property type="project" value="UniProtKB-KW"/>
</dbReference>
<dbReference type="PANTHER" id="PTHR13847:SF275">
    <property type="entry name" value="GAMMA-GLUTAMYLPUTRESCINE OXIDOREDUCTASE"/>
    <property type="match status" value="1"/>
</dbReference>
<feature type="domain" description="FAD dependent oxidoreductase" evidence="2">
    <location>
        <begin position="29"/>
        <end position="379"/>
    </location>
</feature>
<evidence type="ECO:0000256" key="1">
    <source>
        <dbReference type="ARBA" id="ARBA00023002"/>
    </source>
</evidence>
<dbReference type="Gene3D" id="3.30.9.10">
    <property type="entry name" value="D-Amino Acid Oxidase, subunit A, domain 2"/>
    <property type="match status" value="1"/>
</dbReference>
<keyword evidence="1" id="KW-0560">Oxidoreductase</keyword>
<dbReference type="Pfam" id="PF01266">
    <property type="entry name" value="DAO"/>
    <property type="match status" value="1"/>
</dbReference>
<dbReference type="OrthoDB" id="311718at2"/>
<dbReference type="STRING" id="197479.BFW38_14520"/>
<evidence type="ECO:0000259" key="2">
    <source>
        <dbReference type="Pfam" id="PF01266"/>
    </source>
</evidence>
<organism evidence="3 4">
    <name type="scientific">Terasakiispira papahanaumokuakeensis</name>
    <dbReference type="NCBI Taxonomy" id="197479"/>
    <lineage>
        <taxon>Bacteria</taxon>
        <taxon>Pseudomonadati</taxon>
        <taxon>Pseudomonadota</taxon>
        <taxon>Gammaproteobacteria</taxon>
        <taxon>Oceanospirillales</taxon>
        <taxon>Terasakiispira</taxon>
    </lineage>
</organism>
<dbReference type="AlphaFoldDB" id="A0A1E2VC85"/>
<gene>
    <name evidence="3" type="ORF">BFW38_14520</name>
</gene>
<dbReference type="EMBL" id="MDTQ01000001">
    <property type="protein sequence ID" value="ODC04563.1"/>
    <property type="molecule type" value="Genomic_DNA"/>
</dbReference>
<accession>A0A1E2VC85</accession>
<keyword evidence="4" id="KW-1185">Reference proteome</keyword>
<dbReference type="GO" id="GO:0005737">
    <property type="term" value="C:cytoplasm"/>
    <property type="evidence" value="ECO:0007669"/>
    <property type="project" value="TreeGrafter"/>
</dbReference>
<dbReference type="SUPFAM" id="SSF51905">
    <property type="entry name" value="FAD/NAD(P)-binding domain"/>
    <property type="match status" value="1"/>
</dbReference>
<dbReference type="Gene3D" id="3.50.50.60">
    <property type="entry name" value="FAD/NAD(P)-binding domain"/>
    <property type="match status" value="1"/>
</dbReference>
<proteinExistence type="predicted"/>
<comment type="caution">
    <text evidence="3">The sequence shown here is derived from an EMBL/GenBank/DDBJ whole genome shotgun (WGS) entry which is preliminary data.</text>
</comment>
<protein>
    <submittedName>
        <fullName evidence="3">FAD-dependent oxidoreductase</fullName>
    </submittedName>
</protein>
<sequence length="426" mass="46574">MQTRCLWHATSVEAEPQCAPFQGEISAQVAVIGGGITGLSTALHLAEQQISVVLVEAGDIPTGGSGRNVGLVNAGLWIPPDDIKQVLGAADGERATQLLSQAPAAVFDLIERHHIECHHTRTGTLHLAHNGKGVDDLRRRFDQWQKLEAPVELLEGEDCWQRVGSRQVPAALLDRRAGTINPAAYTRGLARAAQAAGAQLFTQTPATGLKQEGDRWCVQTTHGEIKADRVVLATNAYTEDHWNQVKDHFFRGHFFQVASNPLPEALLADILPERQGCWDTRTVLSSLRLDHEGRLILGSLGSGDAKPEAFIRCWADRIAEHYFPSFKHRQWQYCWTGSIGFTPDHMLRLFEPAPGLLGVTGYNGRGVTTGTVVGRGFAQYLVSGDDSGLPLPIRQAHEVSIPRLRGLAYDSAFALYHTGQCLRLVA</sequence>